<dbReference type="OrthoDB" id="5294130at2"/>
<dbReference type="GO" id="GO:0016740">
    <property type="term" value="F:transferase activity"/>
    <property type="evidence" value="ECO:0007669"/>
    <property type="project" value="UniProtKB-KW"/>
</dbReference>
<dbReference type="EMBL" id="VIKS01000017">
    <property type="protein sequence ID" value="TQV81068.1"/>
    <property type="molecule type" value="Genomic_DNA"/>
</dbReference>
<evidence type="ECO:0000313" key="1">
    <source>
        <dbReference type="EMBL" id="TQV81068.1"/>
    </source>
</evidence>
<reference evidence="1 2" key="1">
    <citation type="submission" date="2019-07" db="EMBL/GenBank/DDBJ databases">
        <title>Draft genome for Aliikangiella sp. M105.</title>
        <authorList>
            <person name="Wang G."/>
        </authorList>
    </citation>
    <scope>NUCLEOTIDE SEQUENCE [LARGE SCALE GENOMIC DNA]</scope>
    <source>
        <strain evidence="1 2">M105</strain>
    </source>
</reference>
<dbReference type="Gene3D" id="3.30.460.10">
    <property type="entry name" value="Beta Polymerase, domain 2"/>
    <property type="match status" value="1"/>
</dbReference>
<dbReference type="RefSeq" id="WP_142935221.1">
    <property type="nucleotide sequence ID" value="NZ_ML660173.1"/>
</dbReference>
<dbReference type="Proteomes" id="UP000315439">
    <property type="component" value="Unassembled WGS sequence"/>
</dbReference>
<evidence type="ECO:0000313" key="2">
    <source>
        <dbReference type="Proteomes" id="UP000315439"/>
    </source>
</evidence>
<organism evidence="1 2">
    <name type="scientific">Aliikangiella coralliicola</name>
    <dbReference type="NCBI Taxonomy" id="2592383"/>
    <lineage>
        <taxon>Bacteria</taxon>
        <taxon>Pseudomonadati</taxon>
        <taxon>Pseudomonadota</taxon>
        <taxon>Gammaproteobacteria</taxon>
        <taxon>Oceanospirillales</taxon>
        <taxon>Pleioneaceae</taxon>
        <taxon>Aliikangiella</taxon>
    </lineage>
</organism>
<dbReference type="AlphaFoldDB" id="A0A545TV20"/>
<gene>
    <name evidence="1" type="ORF">FLL46_26010</name>
</gene>
<accession>A0A545TV20</accession>
<comment type="caution">
    <text evidence="1">The sequence shown here is derived from an EMBL/GenBank/DDBJ whole genome shotgun (WGS) entry which is preliminary data.</text>
</comment>
<sequence>MRKKRNDIRRLLVREAARLMYEEGVDQYLDAKRKAAKRILGKQTRDLPSNGEIAEELFQLSQFHQGDELEATLFEMRILAMDVMENLAEFSPRLIGSVSTGKVRQGSDIDLHVFTNSLENLQAHLEAAKWSYSLKKIWIQKSGRPAEFTHIYLDFDYPVELSIYPENEIRVRGRSSTDGKPIERLSASKLRDLVMNEHSEAWKEYIS</sequence>
<dbReference type="InterPro" id="IPR043519">
    <property type="entry name" value="NT_sf"/>
</dbReference>
<proteinExistence type="predicted"/>
<name>A0A545TV20_9GAMM</name>
<protein>
    <submittedName>
        <fullName evidence="1">Nucleotidyltransferase</fullName>
    </submittedName>
</protein>
<keyword evidence="1" id="KW-0808">Transferase</keyword>
<keyword evidence="2" id="KW-1185">Reference proteome</keyword>
<dbReference type="SUPFAM" id="SSF81301">
    <property type="entry name" value="Nucleotidyltransferase"/>
    <property type="match status" value="1"/>
</dbReference>